<dbReference type="PANTHER" id="PTHR10383">
    <property type="entry name" value="SERINE INCORPORATOR"/>
    <property type="match status" value="1"/>
</dbReference>
<keyword evidence="4 6" id="KW-1133">Transmembrane helix</keyword>
<feature type="non-terminal residue" evidence="7">
    <location>
        <position position="1"/>
    </location>
</feature>
<comment type="caution">
    <text evidence="7">The sequence shown here is derived from an EMBL/GenBank/DDBJ whole genome shotgun (WGS) entry which is preliminary data.</text>
</comment>
<organism evidence="7 8">
    <name type="scientific">Wickerhamomyces pijperi</name>
    <name type="common">Yeast</name>
    <name type="synonym">Pichia pijperi</name>
    <dbReference type="NCBI Taxonomy" id="599730"/>
    <lineage>
        <taxon>Eukaryota</taxon>
        <taxon>Fungi</taxon>
        <taxon>Dikarya</taxon>
        <taxon>Ascomycota</taxon>
        <taxon>Saccharomycotina</taxon>
        <taxon>Saccharomycetes</taxon>
        <taxon>Phaffomycetales</taxon>
        <taxon>Wickerhamomycetaceae</taxon>
        <taxon>Wickerhamomyces</taxon>
    </lineage>
</organism>
<dbReference type="GO" id="GO:0016020">
    <property type="term" value="C:membrane"/>
    <property type="evidence" value="ECO:0007669"/>
    <property type="project" value="UniProtKB-SubCell"/>
</dbReference>
<dbReference type="AlphaFoldDB" id="A0A9P8Q4G6"/>
<evidence type="ECO:0000313" key="8">
    <source>
        <dbReference type="Proteomes" id="UP000774326"/>
    </source>
</evidence>
<evidence type="ECO:0000256" key="5">
    <source>
        <dbReference type="ARBA" id="ARBA00023136"/>
    </source>
</evidence>
<comment type="subcellular location">
    <subcellularLocation>
        <location evidence="1">Membrane</location>
        <topology evidence="1">Multi-pass membrane protein</topology>
    </subcellularLocation>
</comment>
<reference evidence="7" key="1">
    <citation type="journal article" date="2021" name="Open Biol.">
        <title>Shared evolutionary footprints suggest mitochondrial oxidative damage underlies multiple complex I losses in fungi.</title>
        <authorList>
            <person name="Schikora-Tamarit M.A."/>
            <person name="Marcet-Houben M."/>
            <person name="Nosek J."/>
            <person name="Gabaldon T."/>
        </authorList>
    </citation>
    <scope>NUCLEOTIDE SEQUENCE</scope>
    <source>
        <strain evidence="7">CBS2887</strain>
    </source>
</reference>
<keyword evidence="5 6" id="KW-0472">Membrane</keyword>
<accession>A0A9P8Q4G6</accession>
<proteinExistence type="inferred from homology"/>
<dbReference type="EMBL" id="JAEUBG010003319">
    <property type="protein sequence ID" value="KAH3682947.1"/>
    <property type="molecule type" value="Genomic_DNA"/>
</dbReference>
<dbReference type="PANTHER" id="PTHR10383:SF9">
    <property type="entry name" value="SERINE INCORPORATOR, ISOFORM F"/>
    <property type="match status" value="1"/>
</dbReference>
<keyword evidence="3 6" id="KW-0812">Transmembrane</keyword>
<dbReference type="Pfam" id="PF03348">
    <property type="entry name" value="Serinc"/>
    <property type="match status" value="1"/>
</dbReference>
<comment type="similarity">
    <text evidence="2">Belongs to the TDE1 family.</text>
</comment>
<dbReference type="OrthoDB" id="5963193at2759"/>
<evidence type="ECO:0000256" key="4">
    <source>
        <dbReference type="ARBA" id="ARBA00022989"/>
    </source>
</evidence>
<keyword evidence="8" id="KW-1185">Reference proteome</keyword>
<reference evidence="7" key="2">
    <citation type="submission" date="2021-01" db="EMBL/GenBank/DDBJ databases">
        <authorList>
            <person name="Schikora-Tamarit M.A."/>
        </authorList>
    </citation>
    <scope>NUCLEOTIDE SEQUENCE</scope>
    <source>
        <strain evidence="7">CBS2887</strain>
    </source>
</reference>
<dbReference type="Proteomes" id="UP000774326">
    <property type="component" value="Unassembled WGS sequence"/>
</dbReference>
<evidence type="ECO:0000256" key="1">
    <source>
        <dbReference type="ARBA" id="ARBA00004141"/>
    </source>
</evidence>
<sequence length="151" mass="17036">TTRAAGNSAFHHKSNANYASGLDPVSNIVSEQPSRKDMRIEALRQAVNEGSLPESALNDPSYFEDSEDDLGEEQTSIKYNYVLFHWIFFLATQYIASLLTVNVNVDQGPGTFVPVGRTYFNFGMKVTSSWMCYGLYIWTLLAPVFFPDRFL</sequence>
<name>A0A9P8Q4G6_WICPI</name>
<gene>
    <name evidence="7" type="ORF">WICPIJ_006084</name>
</gene>
<feature type="transmembrane region" description="Helical" evidence="6">
    <location>
        <begin position="83"/>
        <end position="105"/>
    </location>
</feature>
<evidence type="ECO:0000256" key="3">
    <source>
        <dbReference type="ARBA" id="ARBA00022692"/>
    </source>
</evidence>
<evidence type="ECO:0000313" key="7">
    <source>
        <dbReference type="EMBL" id="KAH3682947.1"/>
    </source>
</evidence>
<dbReference type="InterPro" id="IPR005016">
    <property type="entry name" value="TDE1/TMS"/>
</dbReference>
<evidence type="ECO:0000256" key="6">
    <source>
        <dbReference type="SAM" id="Phobius"/>
    </source>
</evidence>
<feature type="transmembrane region" description="Helical" evidence="6">
    <location>
        <begin position="126"/>
        <end position="146"/>
    </location>
</feature>
<evidence type="ECO:0000256" key="2">
    <source>
        <dbReference type="ARBA" id="ARBA00006665"/>
    </source>
</evidence>
<protein>
    <submittedName>
        <fullName evidence="7">Uncharacterized protein</fullName>
    </submittedName>
</protein>